<evidence type="ECO:0000313" key="2">
    <source>
        <dbReference type="Proteomes" id="UP000780801"/>
    </source>
</evidence>
<name>A0A9P6FZQ5_9FUNG</name>
<keyword evidence="2" id="KW-1185">Reference proteome</keyword>
<comment type="caution">
    <text evidence="1">The sequence shown here is derived from an EMBL/GenBank/DDBJ whole genome shotgun (WGS) entry which is preliminary data.</text>
</comment>
<organism evidence="1 2">
    <name type="scientific">Lunasporangiospora selenospora</name>
    <dbReference type="NCBI Taxonomy" id="979761"/>
    <lineage>
        <taxon>Eukaryota</taxon>
        <taxon>Fungi</taxon>
        <taxon>Fungi incertae sedis</taxon>
        <taxon>Mucoromycota</taxon>
        <taxon>Mortierellomycotina</taxon>
        <taxon>Mortierellomycetes</taxon>
        <taxon>Mortierellales</taxon>
        <taxon>Mortierellaceae</taxon>
        <taxon>Lunasporangiospora</taxon>
    </lineage>
</organism>
<gene>
    <name evidence="1" type="ORF">BGW38_007331</name>
</gene>
<reference evidence="1" key="1">
    <citation type="journal article" date="2020" name="Fungal Divers.">
        <title>Resolving the Mortierellaceae phylogeny through synthesis of multi-gene phylogenetics and phylogenomics.</title>
        <authorList>
            <person name="Vandepol N."/>
            <person name="Liber J."/>
            <person name="Desiro A."/>
            <person name="Na H."/>
            <person name="Kennedy M."/>
            <person name="Barry K."/>
            <person name="Grigoriev I.V."/>
            <person name="Miller A.N."/>
            <person name="O'Donnell K."/>
            <person name="Stajich J.E."/>
            <person name="Bonito G."/>
        </authorList>
    </citation>
    <scope>NUCLEOTIDE SEQUENCE</scope>
    <source>
        <strain evidence="1">KOD1015</strain>
    </source>
</reference>
<evidence type="ECO:0000313" key="1">
    <source>
        <dbReference type="EMBL" id="KAF9584176.1"/>
    </source>
</evidence>
<dbReference type="Proteomes" id="UP000780801">
    <property type="component" value="Unassembled WGS sequence"/>
</dbReference>
<proteinExistence type="predicted"/>
<protein>
    <submittedName>
        <fullName evidence="1">Uncharacterized protein</fullName>
    </submittedName>
</protein>
<accession>A0A9P6FZQ5</accession>
<dbReference type="AlphaFoldDB" id="A0A9P6FZQ5"/>
<dbReference type="EMBL" id="JAABOA010000482">
    <property type="protein sequence ID" value="KAF9584176.1"/>
    <property type="molecule type" value="Genomic_DNA"/>
</dbReference>
<sequence length="127" mass="14360">MVVSTPVDVSNRQTTIVSSDWCKNSTCETQGILKSGFLKSASQNDNPSHYFTTSTTLAVERAAHRKMTFFFSPVFICEVETSKVIKGVYPDTNYVKEDYEITPCYLAIILNSDTNTIRQIRRVADLY</sequence>